<dbReference type="SMART" id="SM01034">
    <property type="entry name" value="BLUF"/>
    <property type="match status" value="1"/>
</dbReference>
<dbReference type="SUPFAM" id="SSF54975">
    <property type="entry name" value="Acylphosphatase/BLUF domain-like"/>
    <property type="match status" value="1"/>
</dbReference>
<organism evidence="2 3">
    <name type="scientific">Nocardioides imazamoxiresistens</name>
    <dbReference type="NCBI Taxonomy" id="3231893"/>
    <lineage>
        <taxon>Bacteria</taxon>
        <taxon>Bacillati</taxon>
        <taxon>Actinomycetota</taxon>
        <taxon>Actinomycetes</taxon>
        <taxon>Propionibacteriales</taxon>
        <taxon>Nocardioidaceae</taxon>
        <taxon>Nocardioides</taxon>
    </lineage>
</organism>
<protein>
    <submittedName>
        <fullName evidence="2">BLUF domain-containing protein</fullName>
    </submittedName>
</protein>
<reference evidence="2 3" key="1">
    <citation type="submission" date="2023-08" db="EMBL/GenBank/DDBJ databases">
        <title>Nocardioides seae sp. nov., a bacterium isolated from a soil.</title>
        <authorList>
            <person name="Wang X."/>
        </authorList>
    </citation>
    <scope>NUCLEOTIDE SEQUENCE [LARGE SCALE GENOMIC DNA]</scope>
    <source>
        <strain evidence="2 3">YZH12</strain>
    </source>
</reference>
<dbReference type="RefSeq" id="WP_315731086.1">
    <property type="nucleotide sequence ID" value="NZ_JAVYII010000001.1"/>
</dbReference>
<dbReference type="Proteomes" id="UP001268542">
    <property type="component" value="Unassembled WGS sequence"/>
</dbReference>
<sequence>MLSLTYLSSSARPWDPADLESLLRRSRAANEAAGLTGALLYWDGNFVQTLEGPAPAVRQTFGRISVDPRHRGVFIVLREEVEVRAFEGWSMGFREVDGDTAAGLPGFTDYLRTGRRLGLGGDESNAEVFHRVFRDAVR</sequence>
<keyword evidence="3" id="KW-1185">Reference proteome</keyword>
<gene>
    <name evidence="2" type="ORF">RDV89_02725</name>
</gene>
<dbReference type="InterPro" id="IPR036046">
    <property type="entry name" value="Acylphosphatase-like_dom_sf"/>
</dbReference>
<feature type="domain" description="BLUF" evidence="1">
    <location>
        <begin position="1"/>
        <end position="92"/>
    </location>
</feature>
<accession>A0ABU3PRW5</accession>
<dbReference type="PROSITE" id="PS50925">
    <property type="entry name" value="BLUF"/>
    <property type="match status" value="1"/>
</dbReference>
<evidence type="ECO:0000313" key="3">
    <source>
        <dbReference type="Proteomes" id="UP001268542"/>
    </source>
</evidence>
<comment type="caution">
    <text evidence="2">The sequence shown here is derived from an EMBL/GenBank/DDBJ whole genome shotgun (WGS) entry which is preliminary data.</text>
</comment>
<dbReference type="EMBL" id="JAVYII010000001">
    <property type="protein sequence ID" value="MDT9591963.1"/>
    <property type="molecule type" value="Genomic_DNA"/>
</dbReference>
<dbReference type="InterPro" id="IPR007024">
    <property type="entry name" value="BLUF_domain"/>
</dbReference>
<dbReference type="Gene3D" id="3.30.70.100">
    <property type="match status" value="1"/>
</dbReference>
<proteinExistence type="predicted"/>
<name>A0ABU3PRW5_9ACTN</name>
<dbReference type="Pfam" id="PF04940">
    <property type="entry name" value="BLUF"/>
    <property type="match status" value="1"/>
</dbReference>
<evidence type="ECO:0000259" key="1">
    <source>
        <dbReference type="PROSITE" id="PS50925"/>
    </source>
</evidence>
<evidence type="ECO:0000313" key="2">
    <source>
        <dbReference type="EMBL" id="MDT9591963.1"/>
    </source>
</evidence>